<evidence type="ECO:0000259" key="2">
    <source>
        <dbReference type="PROSITE" id="PS50181"/>
    </source>
</evidence>
<name>U4LRT6_PYROM</name>
<dbReference type="InterPro" id="IPR001810">
    <property type="entry name" value="F-box_dom"/>
</dbReference>
<sequence length="772" mass="87901">MLPKSRITTLPKEIFDQIVEELSPLSQRSLANLSETCQQLHYLVLPTLYKSYRVRFAGRTTWEKQTATIKALVPDGSYEIPQWAIQDDEVEDDFMTAINSTLHRSRGQPTSAPKRSNPNPNNTSLKKVPRRPGVCYIREIAIHGWWNVHNEAEWHLYDPVSDETVREHAAFIDALDALVWSVAGLESFVWRISRHLPERISANVARFNTLRSIEIFGDTKLSIEQESFHSHNQIPLCNNPLPFIHNTFTTIKALNCGDFDQIIDYGRLMSSASWNTLRHFEFDLSQGFIGHLVEMEPMEPDIVVMLFRPPAAPQGRRQTPKMKLRTLKLRDVAFQQKGIDAVVKSLDESEMRDISIDFCSDGMDLLRRWEDNKLVALRRLHMFDDIGFPRFHKFIKQFGPEGTCRNFKTLEVSCMVSHRWSYGFGYPAADDFFDDNYDGEDSEDWDGTDVDSDYDEFYPPPNGILPVSLGWTGGAAIAKPTEKEKHVLPQPFRAIHDLQGKESEGWGLERLILSTRPVVSPHCLRYVPNPKIFFEGFWNLRILALPVIYDTVYFSQLVEGVSKLPNLKYLNLLNSRSDLRSGVQNRGVHNIVSFNPGAFPINPPPLAPIPPPQPAQQTPAPQTNSRRRKTDKSWSPPLPDPTYVDVLSIAFKNRLADKVPSDSGHGKLRYIGVQSNASAAIVPRSPCKVWRVIVEPSNTTKLENAPGVSERRMSLRSSKRAKVEVTKDWRIAEEGDWACRLEVVPDDVIKKLGDGVFVPEGTGVREHRFDQW</sequence>
<dbReference type="OrthoDB" id="4191831at2759"/>
<organism evidence="3 4">
    <name type="scientific">Pyronema omphalodes (strain CBS 100304)</name>
    <name type="common">Pyronema confluens</name>
    <dbReference type="NCBI Taxonomy" id="1076935"/>
    <lineage>
        <taxon>Eukaryota</taxon>
        <taxon>Fungi</taxon>
        <taxon>Dikarya</taxon>
        <taxon>Ascomycota</taxon>
        <taxon>Pezizomycotina</taxon>
        <taxon>Pezizomycetes</taxon>
        <taxon>Pezizales</taxon>
        <taxon>Pyronemataceae</taxon>
        <taxon>Pyronema</taxon>
    </lineage>
</organism>
<dbReference type="AlphaFoldDB" id="U4LRT6"/>
<accession>U4LRT6</accession>
<proteinExistence type="predicted"/>
<gene>
    <name evidence="3" type="ORF">PCON_07934</name>
</gene>
<dbReference type="EMBL" id="HF935409">
    <property type="protein sequence ID" value="CCX30006.1"/>
    <property type="molecule type" value="Genomic_DNA"/>
</dbReference>
<feature type="compositionally biased region" description="Polar residues" evidence="1">
    <location>
        <begin position="101"/>
        <end position="125"/>
    </location>
</feature>
<dbReference type="Proteomes" id="UP000018144">
    <property type="component" value="Unassembled WGS sequence"/>
</dbReference>
<feature type="compositionally biased region" description="Pro residues" evidence="1">
    <location>
        <begin position="603"/>
        <end position="614"/>
    </location>
</feature>
<feature type="region of interest" description="Disordered" evidence="1">
    <location>
        <begin position="603"/>
        <end position="639"/>
    </location>
</feature>
<keyword evidence="4" id="KW-1185">Reference proteome</keyword>
<feature type="domain" description="F-box" evidence="2">
    <location>
        <begin position="4"/>
        <end position="52"/>
    </location>
</feature>
<reference evidence="3 4" key="1">
    <citation type="journal article" date="2013" name="PLoS Genet.">
        <title>The genome and development-dependent transcriptomes of Pyronema confluens: a window into fungal evolution.</title>
        <authorList>
            <person name="Traeger S."/>
            <person name="Altegoer F."/>
            <person name="Freitag M."/>
            <person name="Gabaldon T."/>
            <person name="Kempken F."/>
            <person name="Kumar A."/>
            <person name="Marcet-Houben M."/>
            <person name="Poggeler S."/>
            <person name="Stajich J.E."/>
            <person name="Nowrousian M."/>
        </authorList>
    </citation>
    <scope>NUCLEOTIDE SEQUENCE [LARGE SCALE GENOMIC DNA]</scope>
    <source>
        <strain evidence="4">CBS 100304</strain>
        <tissue evidence="3">Vegetative mycelium</tissue>
    </source>
</reference>
<feature type="region of interest" description="Disordered" evidence="1">
    <location>
        <begin position="101"/>
        <end position="127"/>
    </location>
</feature>
<evidence type="ECO:0000313" key="4">
    <source>
        <dbReference type="Proteomes" id="UP000018144"/>
    </source>
</evidence>
<protein>
    <recommendedName>
        <fullName evidence="2">F-box domain-containing protein</fullName>
    </recommendedName>
</protein>
<dbReference type="PROSITE" id="PS50181">
    <property type="entry name" value="FBOX"/>
    <property type="match status" value="1"/>
</dbReference>
<evidence type="ECO:0000256" key="1">
    <source>
        <dbReference type="SAM" id="MobiDB-lite"/>
    </source>
</evidence>
<evidence type="ECO:0000313" key="3">
    <source>
        <dbReference type="EMBL" id="CCX30006.1"/>
    </source>
</evidence>